<comment type="similarity">
    <text evidence="4">Belongs to the SEC23/SEC24 family. SEC24 subfamily.</text>
</comment>
<reference evidence="17 18" key="1">
    <citation type="journal article" date="2023" name="BMC Biol.">
        <title>The compact genome of the sponge Oopsacas minuta (Hexactinellida) is lacking key metazoan core genes.</title>
        <authorList>
            <person name="Santini S."/>
            <person name="Schenkelaars Q."/>
            <person name="Jourda C."/>
            <person name="Duchesne M."/>
            <person name="Belahbib H."/>
            <person name="Rocher C."/>
            <person name="Selva M."/>
            <person name="Riesgo A."/>
            <person name="Vervoort M."/>
            <person name="Leys S.P."/>
            <person name="Kodjabachian L."/>
            <person name="Le Bivic A."/>
            <person name="Borchiellini C."/>
            <person name="Claverie J.M."/>
            <person name="Renard E."/>
        </authorList>
    </citation>
    <scope>NUCLEOTIDE SEQUENCE [LARGE SCALE GENOMIC DNA]</scope>
    <source>
        <strain evidence="17">SPO-2</strain>
    </source>
</reference>
<dbReference type="InterPro" id="IPR006900">
    <property type="entry name" value="Sec23/24_helical_dom"/>
</dbReference>
<feature type="region of interest" description="Disordered" evidence="12">
    <location>
        <begin position="151"/>
        <end position="349"/>
    </location>
</feature>
<feature type="domain" description="Sec23/Sec24 helical" evidence="15">
    <location>
        <begin position="861"/>
        <end position="960"/>
    </location>
</feature>
<evidence type="ECO:0000256" key="12">
    <source>
        <dbReference type="SAM" id="MobiDB-lite"/>
    </source>
</evidence>
<evidence type="ECO:0000256" key="1">
    <source>
        <dbReference type="ARBA" id="ARBA00004299"/>
    </source>
</evidence>
<feature type="region of interest" description="Disordered" evidence="12">
    <location>
        <begin position="1"/>
        <end position="36"/>
    </location>
</feature>
<feature type="domain" description="Zinc finger Sec23/Sec24-type" evidence="13">
    <location>
        <begin position="447"/>
        <end position="482"/>
    </location>
</feature>
<keyword evidence="10" id="KW-0472">Membrane</keyword>
<dbReference type="GO" id="GO:0030127">
    <property type="term" value="C:COPII vesicle coat"/>
    <property type="evidence" value="ECO:0007669"/>
    <property type="project" value="InterPro"/>
</dbReference>
<comment type="subcellular location">
    <subcellularLocation>
        <location evidence="1">Cytoplasmic vesicle</location>
        <location evidence="1">COPII-coated vesicle membrane</location>
        <topology evidence="1">Peripheral membrane protein</topology>
        <orientation evidence="1">Cytoplasmic side</orientation>
    </subcellularLocation>
    <subcellularLocation>
        <location evidence="3">Endoplasmic reticulum membrane</location>
        <topology evidence="3">Peripheral membrane protein</topology>
        <orientation evidence="3">Cytoplasmic side</orientation>
    </subcellularLocation>
    <subcellularLocation>
        <location evidence="2">Golgi apparatus membrane</location>
    </subcellularLocation>
</comment>
<feature type="compositionally biased region" description="Polar residues" evidence="12">
    <location>
        <begin position="15"/>
        <end position="36"/>
    </location>
</feature>
<protein>
    <submittedName>
        <fullName evidence="17">Protein transport protein Sec24B</fullName>
    </submittedName>
</protein>
<evidence type="ECO:0000256" key="7">
    <source>
        <dbReference type="ARBA" id="ARBA00022892"/>
    </source>
</evidence>
<dbReference type="Gene3D" id="3.40.50.410">
    <property type="entry name" value="von Willebrand factor, type A domain"/>
    <property type="match status" value="1"/>
</dbReference>
<dbReference type="InterPro" id="IPR036180">
    <property type="entry name" value="Gelsolin-like_dom_sf"/>
</dbReference>
<dbReference type="InterPro" id="IPR036465">
    <property type="entry name" value="vWFA_dom_sf"/>
</dbReference>
<dbReference type="Gene3D" id="2.30.30.380">
    <property type="entry name" value="Zn-finger domain of Sec23/24"/>
    <property type="match status" value="1"/>
</dbReference>
<evidence type="ECO:0000259" key="15">
    <source>
        <dbReference type="Pfam" id="PF04815"/>
    </source>
</evidence>
<dbReference type="InterPro" id="IPR036174">
    <property type="entry name" value="Znf_Sec23_Sec24_sf"/>
</dbReference>
<dbReference type="Gene3D" id="3.40.20.10">
    <property type="entry name" value="Severin"/>
    <property type="match status" value="1"/>
</dbReference>
<sequence>MSKYPIDPSTAPGYPQSSVYKPTASSHPQLYHQAQQSYQNVVPNLAAQPSHPAHYHQQPGTQINPHLVPSKPNPHIPPSQSNPYTLPSQLNPHLRSSHSNPHIPPSLSGPNIPHSQTQLVQGMNNLQMNPATQNIPVKSFNPATQYAAIAPNGQQKSTSVEPSAANIKSQISPQIIPPPTRTTPSKHSGEITSMLHAPTHPGVLNSQLNAPIHRSTAPPHQPQMHPTQSSQVTNMSTPPGIKPQMSPSTSSQFYPSPNQSHFLNYDASSQPWGQNIQRGSITQGPPAPVLPATPLPIQGQSQYPPTQQSGVAQFQNNLTPNPGSTPVLFPQHPMQTGPGQPRIPGSAPVNQFNQTHQQALPPELEPINLLDTRNILPKYIPDPPLPKVSTGVRTKTQFDPYMLCSTLNSIPYSKSLLSKSKLPLGVLIQPFRDIQSDKLPIVSTSCIIRCTNCRTYINPYISFLSGRKWKCNICHRANALPDGFNPDDAMKANNITGSYSEVQSPIVEYIANSDYALRPPQPPVYVFVLDVSNASVVSGALSAFCKTLIECIDEIPGDSRTQVGLITFNHSIQFYGIRGNLPAHIYDILDLEEVFLPTNNDLLVYLKEVKESFKQLLRDLPSIWGNSHSSDSCVGVAAESAYKMISQCGGRITILIAQRPTRGNGAMSSEQATSYLKKHTSNLESLQLSASTDFYKKLALDCCEKQVGVDVFVTCSQFTDLLSISALSRYSSGQVRYYPALSQESPNRIKAFQEDLHRYFTRRIGFEAVMRIRCSPGLALHTFHGNCFVRSTDLLALPNVNPDHSFAIQLSYEETLDEVEVAFVQSALLYTSVRGERRIRVATIALPVTTKLMDVYASANTQAIAAFVAKMAVDRLIESSLGDARTGLINVVGDLIKSYSVFCPANRSNSLTLPTSLRLLPLYLLGLLKHPLLRVNSLIQLDERSYQTILLKTLPLDELLSSIYPTLYSLHDIIEKSELTNELEGDHIIVQIMHCSAEKTSLTGTYLLDAGEHLILYLGANVSPEFLQKVFGVSSPRELVEDNSTSIKEFPVIENMLSERIRLLMSQIKWSRARSPVLMVLTDTSHCKMEFPKRLVEDKFEETMSYYEFLNFLRSKISK</sequence>
<proteinExistence type="inferred from homology"/>
<evidence type="ECO:0000259" key="13">
    <source>
        <dbReference type="Pfam" id="PF04810"/>
    </source>
</evidence>
<dbReference type="GO" id="GO:0006886">
    <property type="term" value="P:intracellular protein transport"/>
    <property type="evidence" value="ECO:0007669"/>
    <property type="project" value="InterPro"/>
</dbReference>
<evidence type="ECO:0000259" key="16">
    <source>
        <dbReference type="Pfam" id="PF08033"/>
    </source>
</evidence>
<feature type="compositionally biased region" description="Pro residues" evidence="12">
    <location>
        <begin position="285"/>
        <end position="294"/>
    </location>
</feature>
<dbReference type="Gene3D" id="2.60.40.1670">
    <property type="entry name" value="beta-sandwich domain of Sec23/24"/>
    <property type="match status" value="1"/>
</dbReference>
<evidence type="ECO:0000256" key="6">
    <source>
        <dbReference type="ARBA" id="ARBA00022824"/>
    </source>
</evidence>
<organism evidence="17 18">
    <name type="scientific">Oopsacas minuta</name>
    <dbReference type="NCBI Taxonomy" id="111878"/>
    <lineage>
        <taxon>Eukaryota</taxon>
        <taxon>Metazoa</taxon>
        <taxon>Porifera</taxon>
        <taxon>Hexactinellida</taxon>
        <taxon>Hexasterophora</taxon>
        <taxon>Lyssacinosida</taxon>
        <taxon>Leucopsacidae</taxon>
        <taxon>Oopsacas</taxon>
    </lineage>
</organism>
<dbReference type="PANTHER" id="PTHR13803">
    <property type="entry name" value="SEC24-RELATED PROTEIN"/>
    <property type="match status" value="1"/>
</dbReference>
<dbReference type="GO" id="GO:0070971">
    <property type="term" value="C:endoplasmic reticulum exit site"/>
    <property type="evidence" value="ECO:0007669"/>
    <property type="project" value="TreeGrafter"/>
</dbReference>
<keyword evidence="5" id="KW-0813">Transport</keyword>
<feature type="compositionally biased region" description="Polar residues" evidence="12">
    <location>
        <begin position="224"/>
        <end position="237"/>
    </location>
</feature>
<keyword evidence="6" id="KW-0256">Endoplasmic reticulum</keyword>
<evidence type="ECO:0000256" key="3">
    <source>
        <dbReference type="ARBA" id="ARBA00004397"/>
    </source>
</evidence>
<dbReference type="AlphaFoldDB" id="A0AAV7JRQ5"/>
<evidence type="ECO:0000259" key="14">
    <source>
        <dbReference type="Pfam" id="PF04811"/>
    </source>
</evidence>
<dbReference type="Proteomes" id="UP001165289">
    <property type="component" value="Unassembled WGS sequence"/>
</dbReference>
<accession>A0AAV7JRQ5</accession>
<dbReference type="PANTHER" id="PTHR13803:SF39">
    <property type="entry name" value="SECRETORY 24AB, ISOFORM A"/>
    <property type="match status" value="1"/>
</dbReference>
<dbReference type="GO" id="GO:0005789">
    <property type="term" value="C:endoplasmic reticulum membrane"/>
    <property type="evidence" value="ECO:0007669"/>
    <property type="project" value="UniProtKB-SubCell"/>
</dbReference>
<dbReference type="InterPro" id="IPR036175">
    <property type="entry name" value="Sec23/24_helical_dom_sf"/>
</dbReference>
<dbReference type="EMBL" id="JAKMXF010000303">
    <property type="protein sequence ID" value="KAI6651495.1"/>
    <property type="molecule type" value="Genomic_DNA"/>
</dbReference>
<feature type="compositionally biased region" description="Polar residues" evidence="12">
    <location>
        <begin position="298"/>
        <end position="324"/>
    </location>
</feature>
<feature type="domain" description="Sec23/Sec24 beta-sandwich" evidence="16">
    <location>
        <begin position="765"/>
        <end position="849"/>
    </location>
</feature>
<dbReference type="Pfam" id="PF08033">
    <property type="entry name" value="Sec23_BS"/>
    <property type="match status" value="1"/>
</dbReference>
<dbReference type="Pfam" id="PF04810">
    <property type="entry name" value="zf-Sec23_Sec24"/>
    <property type="match status" value="1"/>
</dbReference>
<evidence type="ECO:0000256" key="8">
    <source>
        <dbReference type="ARBA" id="ARBA00022927"/>
    </source>
</evidence>
<dbReference type="InterPro" id="IPR029006">
    <property type="entry name" value="ADF-H/Gelsolin-like_dom_sf"/>
</dbReference>
<evidence type="ECO:0000256" key="4">
    <source>
        <dbReference type="ARBA" id="ARBA00008334"/>
    </source>
</evidence>
<dbReference type="SUPFAM" id="SSF81995">
    <property type="entry name" value="beta-sandwich domain of Sec23/24"/>
    <property type="match status" value="1"/>
</dbReference>
<dbReference type="Pfam" id="PF04811">
    <property type="entry name" value="Sec23_trunk"/>
    <property type="match status" value="1"/>
</dbReference>
<keyword evidence="7" id="KW-0931">ER-Golgi transport</keyword>
<name>A0AAV7JRQ5_9METZ</name>
<evidence type="ECO:0000313" key="17">
    <source>
        <dbReference type="EMBL" id="KAI6651495.1"/>
    </source>
</evidence>
<gene>
    <name evidence="17" type="ORF">LOD99_5103</name>
</gene>
<dbReference type="GO" id="GO:0090110">
    <property type="term" value="P:COPII-coated vesicle cargo loading"/>
    <property type="evidence" value="ECO:0007669"/>
    <property type="project" value="TreeGrafter"/>
</dbReference>
<keyword evidence="8" id="KW-0653">Protein transport</keyword>
<dbReference type="SUPFAM" id="SSF53300">
    <property type="entry name" value="vWA-like"/>
    <property type="match status" value="1"/>
</dbReference>
<keyword evidence="11" id="KW-0968">Cytoplasmic vesicle</keyword>
<dbReference type="InterPro" id="IPR050550">
    <property type="entry name" value="SEC23_SEC24_subfamily"/>
</dbReference>
<dbReference type="Gene3D" id="1.20.120.730">
    <property type="entry name" value="Sec23/Sec24 helical domain"/>
    <property type="match status" value="1"/>
</dbReference>
<dbReference type="InterPro" id="IPR006895">
    <property type="entry name" value="Znf_Sec23_Sec24"/>
</dbReference>
<dbReference type="SUPFAM" id="SSF81811">
    <property type="entry name" value="Helical domain of Sec23/24"/>
    <property type="match status" value="1"/>
</dbReference>
<dbReference type="SUPFAM" id="SSF82919">
    <property type="entry name" value="Zn-finger domain of Sec23/24"/>
    <property type="match status" value="1"/>
</dbReference>
<dbReference type="InterPro" id="IPR012990">
    <property type="entry name" value="Beta-sandwich_Sec23_24"/>
</dbReference>
<evidence type="ECO:0000256" key="9">
    <source>
        <dbReference type="ARBA" id="ARBA00023034"/>
    </source>
</evidence>
<evidence type="ECO:0000256" key="2">
    <source>
        <dbReference type="ARBA" id="ARBA00004394"/>
    </source>
</evidence>
<dbReference type="GO" id="GO:0000139">
    <property type="term" value="C:Golgi membrane"/>
    <property type="evidence" value="ECO:0007669"/>
    <property type="project" value="UniProtKB-SubCell"/>
</dbReference>
<evidence type="ECO:0000313" key="18">
    <source>
        <dbReference type="Proteomes" id="UP001165289"/>
    </source>
</evidence>
<keyword evidence="9" id="KW-0333">Golgi apparatus</keyword>
<comment type="caution">
    <text evidence="17">The sequence shown here is derived from an EMBL/GenBank/DDBJ whole genome shotgun (WGS) entry which is preliminary data.</text>
</comment>
<dbReference type="Pfam" id="PF04815">
    <property type="entry name" value="Sec23_helical"/>
    <property type="match status" value="1"/>
</dbReference>
<dbReference type="GO" id="GO:0008270">
    <property type="term" value="F:zinc ion binding"/>
    <property type="evidence" value="ECO:0007669"/>
    <property type="project" value="InterPro"/>
</dbReference>
<feature type="compositionally biased region" description="Polar residues" evidence="12">
    <location>
        <begin position="152"/>
        <end position="161"/>
    </location>
</feature>
<feature type="compositionally biased region" description="Polar residues" evidence="12">
    <location>
        <begin position="78"/>
        <end position="91"/>
    </location>
</feature>
<feature type="domain" description="Sec23/Sec24 trunk" evidence="14">
    <location>
        <begin position="520"/>
        <end position="760"/>
    </location>
</feature>
<dbReference type="SUPFAM" id="SSF82754">
    <property type="entry name" value="C-terminal, gelsolin-like domain of Sec23/24"/>
    <property type="match status" value="1"/>
</dbReference>
<evidence type="ECO:0000256" key="11">
    <source>
        <dbReference type="ARBA" id="ARBA00023329"/>
    </source>
</evidence>
<evidence type="ECO:0000256" key="10">
    <source>
        <dbReference type="ARBA" id="ARBA00023136"/>
    </source>
</evidence>
<feature type="region of interest" description="Disordered" evidence="12">
    <location>
        <begin position="48"/>
        <end position="112"/>
    </location>
</feature>
<dbReference type="GO" id="GO:0000149">
    <property type="term" value="F:SNARE binding"/>
    <property type="evidence" value="ECO:0007669"/>
    <property type="project" value="TreeGrafter"/>
</dbReference>
<evidence type="ECO:0000256" key="5">
    <source>
        <dbReference type="ARBA" id="ARBA00022448"/>
    </source>
</evidence>
<feature type="compositionally biased region" description="Polar residues" evidence="12">
    <location>
        <begin position="245"/>
        <end position="283"/>
    </location>
</feature>
<keyword evidence="18" id="KW-1185">Reference proteome</keyword>
<dbReference type="InterPro" id="IPR006896">
    <property type="entry name" value="Sec23/24_trunk_dom"/>
</dbReference>